<dbReference type="Gene3D" id="3.30.450.20">
    <property type="entry name" value="PAS domain"/>
    <property type="match status" value="3"/>
</dbReference>
<feature type="domain" description="Response regulatory" evidence="11">
    <location>
        <begin position="785"/>
        <end position="898"/>
    </location>
</feature>
<dbReference type="SUPFAM" id="SSF55785">
    <property type="entry name" value="PYP-like sensor domain (PAS domain)"/>
    <property type="match status" value="3"/>
</dbReference>
<accession>A0ABD5FSP8</accession>
<dbReference type="EMBL" id="JAVFHL010000001">
    <property type="protein sequence ID" value="MDT6974807.1"/>
    <property type="molecule type" value="Genomic_DNA"/>
</dbReference>
<dbReference type="Pfam" id="PF00072">
    <property type="entry name" value="Response_reg"/>
    <property type="match status" value="1"/>
</dbReference>
<dbReference type="SMART" id="SM00387">
    <property type="entry name" value="HATPase_c"/>
    <property type="match status" value="1"/>
</dbReference>
<reference evidence="12 13" key="2">
    <citation type="submission" date="2023-08" db="EMBL/GenBank/DDBJ databases">
        <authorList>
            <person name="Du M."/>
            <person name="Liu C."/>
            <person name="Liu S.-J."/>
        </authorList>
    </citation>
    <scope>NUCLEOTIDE SEQUENCE [LARGE SCALE GENOMIC DNA]</scope>
    <source>
        <strain evidence="12 13">GS077</strain>
    </source>
</reference>
<keyword evidence="12" id="KW-0067">ATP-binding</keyword>
<name>A0ABD5FSP8_BACFG</name>
<keyword evidence="7" id="KW-0472">Membrane</keyword>
<dbReference type="PANTHER" id="PTHR43711">
    <property type="entry name" value="TWO-COMPONENT HISTIDINE KINASE"/>
    <property type="match status" value="1"/>
</dbReference>
<keyword evidence="6" id="KW-0902">Two-component regulatory system</keyword>
<dbReference type="SMART" id="SM00388">
    <property type="entry name" value="HisKA"/>
    <property type="match status" value="1"/>
</dbReference>
<keyword evidence="12" id="KW-0547">Nucleotide-binding</keyword>
<dbReference type="InterPro" id="IPR035965">
    <property type="entry name" value="PAS-like_dom_sf"/>
</dbReference>
<keyword evidence="4" id="KW-0808">Transferase</keyword>
<organism evidence="12 13">
    <name type="scientific">Bacteroides fragilis</name>
    <dbReference type="NCBI Taxonomy" id="817"/>
    <lineage>
        <taxon>Bacteria</taxon>
        <taxon>Pseudomonadati</taxon>
        <taxon>Bacteroidota</taxon>
        <taxon>Bacteroidia</taxon>
        <taxon>Bacteroidales</taxon>
        <taxon>Bacteroidaceae</taxon>
        <taxon>Bacteroides</taxon>
    </lineage>
</organism>
<evidence type="ECO:0000256" key="6">
    <source>
        <dbReference type="ARBA" id="ARBA00023012"/>
    </source>
</evidence>
<protein>
    <recommendedName>
        <fullName evidence="2">histidine kinase</fullName>
        <ecNumber evidence="2">2.7.13.3</ecNumber>
    </recommendedName>
</protein>
<dbReference type="InterPro" id="IPR036890">
    <property type="entry name" value="HATPase_C_sf"/>
</dbReference>
<dbReference type="Pfam" id="PF00512">
    <property type="entry name" value="HisKA"/>
    <property type="match status" value="1"/>
</dbReference>
<dbReference type="InterPro" id="IPR005467">
    <property type="entry name" value="His_kinase_dom"/>
</dbReference>
<dbReference type="PROSITE" id="PS50110">
    <property type="entry name" value="RESPONSE_REGULATORY"/>
    <property type="match status" value="1"/>
</dbReference>
<comment type="caution">
    <text evidence="12">The sequence shown here is derived from an EMBL/GenBank/DDBJ whole genome shotgun (WGS) entry which is preliminary data.</text>
</comment>
<dbReference type="SUPFAM" id="SSF47384">
    <property type="entry name" value="Homodimeric domain of signal transducing histidine kinase"/>
    <property type="match status" value="1"/>
</dbReference>
<feature type="domain" description="Histidine kinase" evidence="10">
    <location>
        <begin position="518"/>
        <end position="728"/>
    </location>
</feature>
<dbReference type="CDD" id="cd00082">
    <property type="entry name" value="HisKA"/>
    <property type="match status" value="1"/>
</dbReference>
<dbReference type="GO" id="GO:0000155">
    <property type="term" value="F:phosphorelay sensor kinase activity"/>
    <property type="evidence" value="ECO:0007669"/>
    <property type="project" value="UniProtKB-ARBA"/>
</dbReference>
<dbReference type="InterPro" id="IPR000014">
    <property type="entry name" value="PAS"/>
</dbReference>
<evidence type="ECO:0000313" key="13">
    <source>
        <dbReference type="Proteomes" id="UP001258434"/>
    </source>
</evidence>
<reference evidence="13" key="1">
    <citation type="submission" date="2023-07" db="EMBL/GenBank/DDBJ databases">
        <title>A gut symbiont ubiquitin homologue binds and inactivates peptidyl-prolyl isomerase to mediate the interbacterial arms race in the human gut.</title>
        <authorList>
            <person name="Jiang K."/>
            <person name="Li W."/>
            <person name="Tong M."/>
            <person name="Xu J."/>
            <person name="Chen Z."/>
            <person name="Yang Y."/>
            <person name="Zang Y."/>
            <person name="Jiao X."/>
            <person name="Liu C."/>
            <person name="Lim B."/>
            <person name="Jiang X."/>
            <person name="Wang J."/>
            <person name="Wu D."/>
            <person name="Wang M."/>
            <person name="Liu S.-J."/>
            <person name="Shao F."/>
            <person name="Gao X."/>
        </authorList>
    </citation>
    <scope>NUCLEOTIDE SEQUENCE [LARGE SCALE GENOMIC DNA]</scope>
    <source>
        <strain evidence="13">GS077</strain>
    </source>
</reference>
<feature type="region of interest" description="Disordered" evidence="9">
    <location>
        <begin position="734"/>
        <end position="777"/>
    </location>
</feature>
<dbReference type="InterPro" id="IPR001789">
    <property type="entry name" value="Sig_transdc_resp-reg_receiver"/>
</dbReference>
<dbReference type="InterPro" id="IPR036097">
    <property type="entry name" value="HisK_dim/P_sf"/>
</dbReference>
<dbReference type="SUPFAM" id="SSF52172">
    <property type="entry name" value="CheY-like"/>
    <property type="match status" value="1"/>
</dbReference>
<dbReference type="PROSITE" id="PS50109">
    <property type="entry name" value="HIS_KIN"/>
    <property type="match status" value="1"/>
</dbReference>
<dbReference type="Pfam" id="PF02518">
    <property type="entry name" value="HATPase_c"/>
    <property type="match status" value="1"/>
</dbReference>
<dbReference type="PANTHER" id="PTHR43711:SF31">
    <property type="entry name" value="HISTIDINE KINASE"/>
    <property type="match status" value="1"/>
</dbReference>
<dbReference type="InterPro" id="IPR050736">
    <property type="entry name" value="Sensor_HK_Regulatory"/>
</dbReference>
<evidence type="ECO:0000256" key="2">
    <source>
        <dbReference type="ARBA" id="ARBA00012438"/>
    </source>
</evidence>
<evidence type="ECO:0000259" key="10">
    <source>
        <dbReference type="PROSITE" id="PS50109"/>
    </source>
</evidence>
<proteinExistence type="predicted"/>
<dbReference type="PRINTS" id="PR00344">
    <property type="entry name" value="BCTRLSENSOR"/>
</dbReference>
<dbReference type="Gene3D" id="3.30.565.10">
    <property type="entry name" value="Histidine kinase-like ATPase, C-terminal domain"/>
    <property type="match status" value="1"/>
</dbReference>
<dbReference type="CDD" id="cd17546">
    <property type="entry name" value="REC_hyHK_CKI1_RcsC-like"/>
    <property type="match status" value="1"/>
</dbReference>
<dbReference type="FunFam" id="1.10.287.130:FF:000001">
    <property type="entry name" value="Two-component sensor histidine kinase"/>
    <property type="match status" value="1"/>
</dbReference>
<dbReference type="GO" id="GO:0005524">
    <property type="term" value="F:ATP binding"/>
    <property type="evidence" value="ECO:0007669"/>
    <property type="project" value="UniProtKB-KW"/>
</dbReference>
<dbReference type="InterPro" id="IPR011006">
    <property type="entry name" value="CheY-like_superfamily"/>
</dbReference>
<dbReference type="InterPro" id="IPR004358">
    <property type="entry name" value="Sig_transdc_His_kin-like_C"/>
</dbReference>
<dbReference type="SUPFAM" id="SSF55874">
    <property type="entry name" value="ATPase domain of HSP90 chaperone/DNA topoisomerase II/histidine kinase"/>
    <property type="match status" value="1"/>
</dbReference>
<sequence>MDRILHDVDNAHKILQLTSDTLILVDKNGTCLDIDPHSDLWFLQEDRLLGKNLFNLLPDHTFQKLLPDFRRVTQQGITVNRNYRLPLEGGETYYFKCIMQPYDGDKVLCQYRDITARSNVKLQLERTNYELKEIQKAAQIGQWKYSSREKTFYYRGYNGIVCTEEERSINFQDYYETILSEDLPAVNTWMEANRRELLKEYIEYRILLEGQVYYMRQQCYLRNEEEDGNIVLEGYIQNITDIQRKRNDINTLTHAINNAKESVYAARRDGTLIFANRQFRLNHRIAEQADLSLIRVFDVVGDMTCIEDWKERYHSIREGQTLNFLAYHPLKHDKNTLAFEGTMYSVTTDDGEETFWSFTHDISERIRYESQIKRFNRIMDTTMENIPAGIVVKDIENDFRYIYRNRESYNRDISSENAIGMNDFDYYPLEMAQQKRKEDMEIAATGKGMHWIMEGKDKNGNLLILDKQKIMVESEDFSPIIVSIEWDITQLELMRRELIESKEKAETSDKLKSAFLANMSHEIRTPLNAIVGFSRIISESDNAEERREYYEIVDANNERLLQLINEILDLSKIESGIVEFTYGPMRLHTLCKEIHDAHVFRCPQGVELRFDSPDEALSIHSDKNRIFQVFSNLIGNAFKFTTEGSVSYGYKQEGERVVFYVKDTGLGIEPEKLGRVFQRFAKLNNFAQGTGLGLSICKTIIERLGGEIAVSSEVGTGTTFTFWLPLENVIQDTETGTNSHLPGEAVGTQPSEVLPAKEDTPRPKEETTEKEEDLRATAAGTEQATILIAEDTDSNFDLLNAILGRKYRLVRARDGMEAVTMYDEVNPDLILMDIKMPNLDGLEATRIIRQLSAEVPIIAQSAYAYEHDRNAAEEAGCNDFISKPIAQEKLKEKIKKWLK</sequence>
<dbReference type="RefSeq" id="WP_009292167.1">
    <property type="nucleotide sequence ID" value="NZ_GL945044.1"/>
</dbReference>
<gene>
    <name evidence="12" type="ORF">BFGS077_000051</name>
</gene>
<evidence type="ECO:0000256" key="8">
    <source>
        <dbReference type="PROSITE-ProRule" id="PRU00169"/>
    </source>
</evidence>
<dbReference type="InterPro" id="IPR003594">
    <property type="entry name" value="HATPase_dom"/>
</dbReference>
<dbReference type="InterPro" id="IPR003661">
    <property type="entry name" value="HisK_dim/P_dom"/>
</dbReference>
<evidence type="ECO:0000256" key="7">
    <source>
        <dbReference type="ARBA" id="ARBA00023136"/>
    </source>
</evidence>
<dbReference type="FunFam" id="3.30.565.10:FF:000006">
    <property type="entry name" value="Sensor histidine kinase WalK"/>
    <property type="match status" value="1"/>
</dbReference>
<evidence type="ECO:0000256" key="1">
    <source>
        <dbReference type="ARBA" id="ARBA00000085"/>
    </source>
</evidence>
<dbReference type="EC" id="2.7.13.3" evidence="2"/>
<evidence type="ECO:0000256" key="4">
    <source>
        <dbReference type="ARBA" id="ARBA00022679"/>
    </source>
</evidence>
<dbReference type="CDD" id="cd00130">
    <property type="entry name" value="PAS"/>
    <property type="match status" value="1"/>
</dbReference>
<feature type="modified residue" description="4-aspartylphosphate" evidence="8">
    <location>
        <position position="833"/>
    </location>
</feature>
<keyword evidence="5" id="KW-0418">Kinase</keyword>
<comment type="catalytic activity">
    <reaction evidence="1">
        <text>ATP + protein L-histidine = ADP + protein N-phospho-L-histidine.</text>
        <dbReference type="EC" id="2.7.13.3"/>
    </reaction>
</comment>
<dbReference type="SMART" id="SM00448">
    <property type="entry name" value="REC"/>
    <property type="match status" value="1"/>
</dbReference>
<evidence type="ECO:0000256" key="3">
    <source>
        <dbReference type="ARBA" id="ARBA00022553"/>
    </source>
</evidence>
<dbReference type="Proteomes" id="UP001258434">
    <property type="component" value="Unassembled WGS sequence"/>
</dbReference>
<dbReference type="Gene3D" id="1.10.287.130">
    <property type="match status" value="1"/>
</dbReference>
<evidence type="ECO:0000256" key="5">
    <source>
        <dbReference type="ARBA" id="ARBA00022777"/>
    </source>
</evidence>
<keyword evidence="3 8" id="KW-0597">Phosphoprotein</keyword>
<dbReference type="AlphaFoldDB" id="A0ABD5FSP8"/>
<feature type="compositionally biased region" description="Basic and acidic residues" evidence="9">
    <location>
        <begin position="755"/>
        <end position="775"/>
    </location>
</feature>
<dbReference type="Gene3D" id="3.40.50.2300">
    <property type="match status" value="1"/>
</dbReference>
<evidence type="ECO:0000313" key="12">
    <source>
        <dbReference type="EMBL" id="MDT6974807.1"/>
    </source>
</evidence>
<evidence type="ECO:0000256" key="9">
    <source>
        <dbReference type="SAM" id="MobiDB-lite"/>
    </source>
</evidence>
<evidence type="ECO:0000259" key="11">
    <source>
        <dbReference type="PROSITE" id="PS50110"/>
    </source>
</evidence>